<evidence type="ECO:0000313" key="17">
    <source>
        <dbReference type="EMBL" id="KAK7294931.1"/>
    </source>
</evidence>
<evidence type="ECO:0000256" key="11">
    <source>
        <dbReference type="ARBA" id="ARBA00031473"/>
    </source>
</evidence>
<dbReference type="PANTHER" id="PTHR45780:SF2">
    <property type="entry name" value="ETHANOLAMINE-PHOSPHATE CYTIDYLYLTRANSFERASE"/>
    <property type="match status" value="1"/>
</dbReference>
<dbReference type="CDD" id="cd02173">
    <property type="entry name" value="ECT"/>
    <property type="match status" value="1"/>
</dbReference>
<comment type="catalytic activity">
    <reaction evidence="12">
        <text>phosphoethanolamine + CTP + H(+) = CDP-ethanolamine + diphosphate</text>
        <dbReference type="Rhea" id="RHEA:24592"/>
        <dbReference type="ChEBI" id="CHEBI:15378"/>
        <dbReference type="ChEBI" id="CHEBI:33019"/>
        <dbReference type="ChEBI" id="CHEBI:37563"/>
        <dbReference type="ChEBI" id="CHEBI:57876"/>
        <dbReference type="ChEBI" id="CHEBI:58190"/>
        <dbReference type="EC" id="2.7.7.14"/>
    </reaction>
    <physiologicalReaction direction="left-to-right" evidence="12">
        <dbReference type="Rhea" id="RHEA:24593"/>
    </physiologicalReaction>
</comment>
<keyword evidence="7" id="KW-0594">Phospholipid biosynthesis</keyword>
<evidence type="ECO:0000256" key="7">
    <source>
        <dbReference type="ARBA" id="ARBA00023209"/>
    </source>
</evidence>
<evidence type="ECO:0000256" key="3">
    <source>
        <dbReference type="ARBA" id="ARBA00022516"/>
    </source>
</evidence>
<comment type="caution">
    <text evidence="17">The sequence shown here is derived from an EMBL/GenBank/DDBJ whole genome shotgun (WGS) entry which is preliminary data.</text>
</comment>
<evidence type="ECO:0000256" key="9">
    <source>
        <dbReference type="ARBA" id="ARBA00024191"/>
    </source>
</evidence>
<protein>
    <recommendedName>
        <fullName evidence="13">Ethanolamine-phosphate cytidylyltransferase</fullName>
        <ecNumber evidence="10">2.7.7.14</ecNumber>
    </recommendedName>
    <alternativeName>
        <fullName evidence="11">CTP:phosphoethanolamine cytidylyltransferase</fullName>
    </alternativeName>
</protein>
<comment type="similarity">
    <text evidence="2">Belongs to the cytidylyltransferase family.</text>
</comment>
<evidence type="ECO:0000256" key="4">
    <source>
        <dbReference type="ARBA" id="ARBA00022679"/>
    </source>
</evidence>
<gene>
    <name evidence="17" type="ORF">RJT34_17830</name>
</gene>
<evidence type="ECO:0000256" key="13">
    <source>
        <dbReference type="ARBA" id="ARBA00071269"/>
    </source>
</evidence>
<keyword evidence="4" id="KW-0808">Transferase</keyword>
<dbReference type="Pfam" id="PF01467">
    <property type="entry name" value="CTP_transf_like"/>
    <property type="match status" value="2"/>
</dbReference>
<feature type="domain" description="Cytidyltransferase-like" evidence="16">
    <location>
        <begin position="54"/>
        <end position="183"/>
    </location>
</feature>
<organism evidence="17 18">
    <name type="scientific">Clitoria ternatea</name>
    <name type="common">Butterfly pea</name>
    <dbReference type="NCBI Taxonomy" id="43366"/>
    <lineage>
        <taxon>Eukaryota</taxon>
        <taxon>Viridiplantae</taxon>
        <taxon>Streptophyta</taxon>
        <taxon>Embryophyta</taxon>
        <taxon>Tracheophyta</taxon>
        <taxon>Spermatophyta</taxon>
        <taxon>Magnoliopsida</taxon>
        <taxon>eudicotyledons</taxon>
        <taxon>Gunneridae</taxon>
        <taxon>Pentapetalae</taxon>
        <taxon>rosids</taxon>
        <taxon>fabids</taxon>
        <taxon>Fabales</taxon>
        <taxon>Fabaceae</taxon>
        <taxon>Papilionoideae</taxon>
        <taxon>50 kb inversion clade</taxon>
        <taxon>NPAAA clade</taxon>
        <taxon>indigoferoid/millettioid clade</taxon>
        <taxon>Phaseoleae</taxon>
        <taxon>Clitoria</taxon>
    </lineage>
</organism>
<keyword evidence="15" id="KW-1133">Transmembrane helix</keyword>
<evidence type="ECO:0000256" key="2">
    <source>
        <dbReference type="ARBA" id="ARBA00010101"/>
    </source>
</evidence>
<sequence>MGGNGAVTEEKPGTVRWVLTCMVGGVMVGVSLLGAYSGIFWKRRRRNKKTIRVYMDGCFDMMHYGHCNALRQARALGDELIVGVVSDAEITVNKGPPVTPLHERMIMVNAVKWVDEVIPEAPYAITEEFMKKLFDEYKIDFIIHGDDPCVLPDGTDAYAHAKKAGRYKQIKRTEGVSSTDIVGRMLLCVRERSISENPNHSSLQRQFSNGHSPKFEAGVPASGTRVSHFLPTSRRIVQFSNGRGPGPDARVVYIDGAFDLFHAGHVEILRVARDLGDFLLVGLHTDQTVSENRGSHRPIMNLHERSLSVLACRYVDEVIIGAPWKVSKDMITTFDISLVVHGTIAENHDFLKEEESNPYAVPISLGIFQVLESPLDITTTTIIRRIVANHEAYQKRNEKKGESEKRYYESKSHVSGD</sequence>
<dbReference type="FunFam" id="3.40.50.620:FF:000249">
    <property type="entry name" value="Ethanolamine-phosphate cytidylyltransferase"/>
    <property type="match status" value="1"/>
</dbReference>
<dbReference type="Gene3D" id="3.40.50.620">
    <property type="entry name" value="HUPs"/>
    <property type="match status" value="2"/>
</dbReference>
<evidence type="ECO:0000256" key="12">
    <source>
        <dbReference type="ARBA" id="ARBA00050753"/>
    </source>
</evidence>
<dbReference type="CDD" id="cd02174">
    <property type="entry name" value="CCT"/>
    <property type="match status" value="1"/>
</dbReference>
<dbReference type="SUPFAM" id="SSF52374">
    <property type="entry name" value="Nucleotidylyl transferase"/>
    <property type="match status" value="2"/>
</dbReference>
<evidence type="ECO:0000256" key="15">
    <source>
        <dbReference type="SAM" id="Phobius"/>
    </source>
</evidence>
<name>A0AAN9JB69_CLITE</name>
<evidence type="ECO:0000256" key="6">
    <source>
        <dbReference type="ARBA" id="ARBA00023098"/>
    </source>
</evidence>
<evidence type="ECO:0000256" key="8">
    <source>
        <dbReference type="ARBA" id="ARBA00023264"/>
    </source>
</evidence>
<dbReference type="InterPro" id="IPR041723">
    <property type="entry name" value="CCT"/>
</dbReference>
<dbReference type="InterPro" id="IPR004821">
    <property type="entry name" value="Cyt_trans-like"/>
</dbReference>
<dbReference type="Proteomes" id="UP001359559">
    <property type="component" value="Unassembled WGS sequence"/>
</dbReference>
<keyword evidence="15" id="KW-0472">Membrane</keyword>
<dbReference type="EC" id="2.7.7.14" evidence="10"/>
<evidence type="ECO:0000313" key="18">
    <source>
        <dbReference type="Proteomes" id="UP001359559"/>
    </source>
</evidence>
<comment type="pathway">
    <text evidence="9">Phospholipid metabolism; phosphatidylethanolamine biosynthesis; phosphatidylethanolamine from ethanolamine: step 2/3.</text>
</comment>
<keyword evidence="5" id="KW-0548">Nucleotidyltransferase</keyword>
<dbReference type="GO" id="GO:0006646">
    <property type="term" value="P:phosphatidylethanolamine biosynthetic process"/>
    <property type="evidence" value="ECO:0007669"/>
    <property type="project" value="InterPro"/>
</dbReference>
<accession>A0AAN9JB69</accession>
<dbReference type="GO" id="GO:0004306">
    <property type="term" value="F:ethanolamine-phosphate cytidylyltransferase activity"/>
    <property type="evidence" value="ECO:0007669"/>
    <property type="project" value="UniProtKB-EC"/>
</dbReference>
<evidence type="ECO:0000256" key="5">
    <source>
        <dbReference type="ARBA" id="ARBA00022695"/>
    </source>
</evidence>
<feature type="region of interest" description="Disordered" evidence="14">
    <location>
        <begin position="397"/>
        <end position="417"/>
    </location>
</feature>
<feature type="domain" description="Cytidyltransferase-like" evidence="16">
    <location>
        <begin position="253"/>
        <end position="384"/>
    </location>
</feature>
<dbReference type="GO" id="GO:0005737">
    <property type="term" value="C:cytoplasm"/>
    <property type="evidence" value="ECO:0007669"/>
    <property type="project" value="TreeGrafter"/>
</dbReference>
<dbReference type="InterPro" id="IPR044608">
    <property type="entry name" value="Ect1/PCYT2"/>
</dbReference>
<comment type="pathway">
    <text evidence="1">Lipid metabolism.</text>
</comment>
<keyword evidence="3" id="KW-0444">Lipid biosynthesis</keyword>
<keyword evidence="15" id="KW-0812">Transmembrane</keyword>
<dbReference type="NCBIfam" id="TIGR00125">
    <property type="entry name" value="cyt_tran_rel"/>
    <property type="match status" value="2"/>
</dbReference>
<dbReference type="AlphaFoldDB" id="A0AAN9JB69"/>
<dbReference type="PANTHER" id="PTHR45780">
    <property type="entry name" value="ETHANOLAMINE-PHOSPHATE CYTIDYLYLTRANSFERASE"/>
    <property type="match status" value="1"/>
</dbReference>
<reference evidence="17 18" key="1">
    <citation type="submission" date="2024-01" db="EMBL/GenBank/DDBJ databases">
        <title>The genomes of 5 underutilized Papilionoideae crops provide insights into root nodulation and disease resistance.</title>
        <authorList>
            <person name="Yuan L."/>
        </authorList>
    </citation>
    <scope>NUCLEOTIDE SEQUENCE [LARGE SCALE GENOMIC DNA]</scope>
    <source>
        <strain evidence="17">LY-2023</strain>
        <tissue evidence="17">Leaf</tissue>
    </source>
</reference>
<dbReference type="InterPro" id="IPR014729">
    <property type="entry name" value="Rossmann-like_a/b/a_fold"/>
</dbReference>
<feature type="transmembrane region" description="Helical" evidence="15">
    <location>
        <begin position="17"/>
        <end position="41"/>
    </location>
</feature>
<keyword evidence="18" id="KW-1185">Reference proteome</keyword>
<evidence type="ECO:0000256" key="1">
    <source>
        <dbReference type="ARBA" id="ARBA00005189"/>
    </source>
</evidence>
<evidence type="ECO:0000256" key="10">
    <source>
        <dbReference type="ARBA" id="ARBA00024221"/>
    </source>
</evidence>
<keyword evidence="8" id="KW-1208">Phospholipid metabolism</keyword>
<evidence type="ECO:0000256" key="14">
    <source>
        <dbReference type="SAM" id="MobiDB-lite"/>
    </source>
</evidence>
<evidence type="ECO:0000259" key="16">
    <source>
        <dbReference type="Pfam" id="PF01467"/>
    </source>
</evidence>
<proteinExistence type="inferred from homology"/>
<keyword evidence="6" id="KW-0443">Lipid metabolism</keyword>
<dbReference type="EMBL" id="JAYKXN010000004">
    <property type="protein sequence ID" value="KAK7294931.1"/>
    <property type="molecule type" value="Genomic_DNA"/>
</dbReference>